<accession>A0A2I0AMM9</accession>
<dbReference type="GO" id="GO:0003677">
    <property type="term" value="F:DNA binding"/>
    <property type="evidence" value="ECO:0007669"/>
    <property type="project" value="InterPro"/>
</dbReference>
<name>A0A2I0AMM9_9ASPA</name>
<dbReference type="Pfam" id="PF14372">
    <property type="entry name" value="hAT-like_RNase-H"/>
    <property type="match status" value="1"/>
</dbReference>
<proteinExistence type="predicted"/>
<dbReference type="OrthoDB" id="2610923at2759"/>
<dbReference type="GO" id="GO:0004022">
    <property type="term" value="F:alcohol dehydrogenase (NAD+) activity"/>
    <property type="evidence" value="ECO:0007669"/>
    <property type="project" value="UniProtKB-EC"/>
</dbReference>
<dbReference type="EC" id="1.1.1.1" evidence="2"/>
<sequence length="130" mass="14989">MTVAVRIKFDKYWSDCHILFTITCILDPRVKLFALTYFYMEIYSLTEVNDKVEEAKNFLYELYSFYAVDKNITTLKTSSNSSSTLPQINECKSDPLDGLYMHIKASTVMSPPKFDLEEYLSESCIVCANS</sequence>
<evidence type="ECO:0000259" key="1">
    <source>
        <dbReference type="Pfam" id="PF14372"/>
    </source>
</evidence>
<organism evidence="2 3">
    <name type="scientific">Apostasia shenzhenica</name>
    <dbReference type="NCBI Taxonomy" id="1088818"/>
    <lineage>
        <taxon>Eukaryota</taxon>
        <taxon>Viridiplantae</taxon>
        <taxon>Streptophyta</taxon>
        <taxon>Embryophyta</taxon>
        <taxon>Tracheophyta</taxon>
        <taxon>Spermatophyta</taxon>
        <taxon>Magnoliopsida</taxon>
        <taxon>Liliopsida</taxon>
        <taxon>Asparagales</taxon>
        <taxon>Orchidaceae</taxon>
        <taxon>Apostasioideae</taxon>
        <taxon>Apostasia</taxon>
    </lineage>
</organism>
<protein>
    <submittedName>
        <fullName evidence="2">AC transposase</fullName>
        <ecNumber evidence="2">1.1.1.1</ecNumber>
    </submittedName>
</protein>
<dbReference type="InterPro" id="IPR025525">
    <property type="entry name" value="hAT-like_transposase_RNase-H"/>
</dbReference>
<gene>
    <name evidence="2" type="ORF">AXF42_Ash012856</name>
</gene>
<dbReference type="AlphaFoldDB" id="A0A2I0AMM9"/>
<dbReference type="Proteomes" id="UP000236161">
    <property type="component" value="Unassembled WGS sequence"/>
</dbReference>
<keyword evidence="2" id="KW-0560">Oxidoreductase</keyword>
<dbReference type="PANTHER" id="PTHR23272:SF183">
    <property type="entry name" value="ZINC FINGER BED DOMAIN-CONTAINING PROTEIN RICESLEEPER 1-LIKE"/>
    <property type="match status" value="1"/>
</dbReference>
<evidence type="ECO:0000313" key="3">
    <source>
        <dbReference type="Proteomes" id="UP000236161"/>
    </source>
</evidence>
<keyword evidence="3" id="KW-1185">Reference proteome</keyword>
<dbReference type="EMBL" id="KZ451970">
    <property type="protein sequence ID" value="PKA56726.1"/>
    <property type="molecule type" value="Genomic_DNA"/>
</dbReference>
<reference evidence="2 3" key="1">
    <citation type="journal article" date="2017" name="Nature">
        <title>The Apostasia genome and the evolution of orchids.</title>
        <authorList>
            <person name="Zhang G.Q."/>
            <person name="Liu K.W."/>
            <person name="Li Z."/>
            <person name="Lohaus R."/>
            <person name="Hsiao Y.Y."/>
            <person name="Niu S.C."/>
            <person name="Wang J.Y."/>
            <person name="Lin Y.C."/>
            <person name="Xu Q."/>
            <person name="Chen L.J."/>
            <person name="Yoshida K."/>
            <person name="Fujiwara S."/>
            <person name="Wang Z.W."/>
            <person name="Zhang Y.Q."/>
            <person name="Mitsuda N."/>
            <person name="Wang M."/>
            <person name="Liu G.H."/>
            <person name="Pecoraro L."/>
            <person name="Huang H.X."/>
            <person name="Xiao X.J."/>
            <person name="Lin M."/>
            <person name="Wu X.Y."/>
            <person name="Wu W.L."/>
            <person name="Chen Y.Y."/>
            <person name="Chang S.B."/>
            <person name="Sakamoto S."/>
            <person name="Ohme-Takagi M."/>
            <person name="Yagi M."/>
            <person name="Zeng S.J."/>
            <person name="Shen C.Y."/>
            <person name="Yeh C.M."/>
            <person name="Luo Y.B."/>
            <person name="Tsai W.C."/>
            <person name="Van de Peer Y."/>
            <person name="Liu Z.J."/>
        </authorList>
    </citation>
    <scope>NUCLEOTIDE SEQUENCE [LARGE SCALE GENOMIC DNA]</scope>
    <source>
        <strain evidence="3">cv. Shenzhen</strain>
        <tissue evidence="2">Stem</tissue>
    </source>
</reference>
<dbReference type="PANTHER" id="PTHR23272">
    <property type="entry name" value="BED FINGER-RELATED"/>
    <property type="match status" value="1"/>
</dbReference>
<evidence type="ECO:0000313" key="2">
    <source>
        <dbReference type="EMBL" id="PKA56726.1"/>
    </source>
</evidence>
<feature type="domain" description="hAT-like transposase RNase-H fold" evidence="1">
    <location>
        <begin position="1"/>
        <end position="66"/>
    </location>
</feature>